<dbReference type="Proteomes" id="UP000316621">
    <property type="component" value="Chromosome 8"/>
</dbReference>
<accession>A0A4Y7KKZ0</accession>
<dbReference type="EMBL" id="CM010722">
    <property type="protein sequence ID" value="RZC72990.1"/>
    <property type="molecule type" value="Genomic_DNA"/>
</dbReference>
<reference evidence="4 5" key="1">
    <citation type="journal article" date="2018" name="Science">
        <title>The opium poppy genome and morphinan production.</title>
        <authorList>
            <person name="Guo L."/>
            <person name="Winzer T."/>
            <person name="Yang X."/>
            <person name="Li Y."/>
            <person name="Ning Z."/>
            <person name="He Z."/>
            <person name="Teodor R."/>
            <person name="Lu Y."/>
            <person name="Bowser T.A."/>
            <person name="Graham I.A."/>
            <person name="Ye K."/>
        </authorList>
    </citation>
    <scope>NUCLEOTIDE SEQUENCE [LARGE SCALE GENOMIC DNA]</scope>
    <source>
        <strain evidence="5">cv. HN1</strain>
        <tissue evidence="4">Leaves</tissue>
    </source>
</reference>
<dbReference type="PANTHER" id="PTHR43490:SF73">
    <property type="entry name" value="OS07G0685800 PROTEIN"/>
    <property type="match status" value="1"/>
</dbReference>
<sequence>MVEHNNPVNNAGIGGVRIVDKDQLKVLMLEDEKYLENPKLKQIWTEPYDDAEKCLKTNYYGVKAVTEAFIPLLELSDSRIIVNVSSAMGILKNVGNEKAFEVLSDADCLTEERIDVVVNTFLNDLKEGCLEAKGWPTLLSAYTISKASVNAYTRILAKKFPTFRINCVCPGFVKTDINFNSGVLTVEQGAKSPVRLALLPDNITSSGFFFVREEVSFAVVTGANKGIGLEICRQLASKGITVVLTARDQTKGTRTVEALKLSGLTDVIFHQLDVNDAISVTSFADFTKTRYGKVDILVNNAGDNGVTVQISEVVKDLNIRDSDEKDEAANLWKEAVKETYERAQQCIETNYYGTKRVTEALLPLLRLSNSARIVNVSSLYGQLKYISSETIKEELSNVHCLTNEKLDELMRKFLKDFKEGTLRTNGWPVIASAYKVSKAAMNAYTRILARELPTFRVNVVHPGLVKTDLSLNRGNLTPDEGAKAPVMVALCAVVTGANKGIGLEICRQLAINGITVILTARDETRGTRSVEALKGSGLAGVIFHQLDVNDATSVTSLAGFIRTRYGKLDILVNNAGDNGVRLQITEEAMKDMNFRYGDENDEIAKLLEESIEETYERAKQSIETNYYGTIRITEALLPLLQLSNSARIVNVSSVYGQLKFISSETIQEELRNVDCLTVEKLDELMQKFLKDFKDGMLETNGWPVLVSAYKVSKAAINAYTRILARKFPTFRVNVVHPGLVKTDIAFQQGNLTPDEGAKAP</sequence>
<dbReference type="GO" id="GO:0016020">
    <property type="term" value="C:membrane"/>
    <property type="evidence" value="ECO:0007669"/>
    <property type="project" value="TreeGrafter"/>
</dbReference>
<dbReference type="OMA" id="WMSKNSQ"/>
<dbReference type="Pfam" id="PF00106">
    <property type="entry name" value="adh_short"/>
    <property type="match status" value="2"/>
</dbReference>
<keyword evidence="3" id="KW-0560">Oxidoreductase</keyword>
<evidence type="ECO:0000256" key="3">
    <source>
        <dbReference type="ARBA" id="ARBA00023002"/>
    </source>
</evidence>
<evidence type="ECO:0000256" key="1">
    <source>
        <dbReference type="ARBA" id="ARBA00006484"/>
    </source>
</evidence>
<feature type="non-terminal residue" evidence="4">
    <location>
        <position position="760"/>
    </location>
</feature>
<dbReference type="Pfam" id="PF13561">
    <property type="entry name" value="adh_short_C2"/>
    <property type="match status" value="1"/>
</dbReference>
<dbReference type="PANTHER" id="PTHR43490">
    <property type="entry name" value="(+)-NEOMENTHOL DEHYDROGENASE"/>
    <property type="match status" value="1"/>
</dbReference>
<dbReference type="Gene3D" id="3.40.50.720">
    <property type="entry name" value="NAD(P)-binding Rossmann-like Domain"/>
    <property type="match status" value="3"/>
</dbReference>
<dbReference type="PRINTS" id="PR00081">
    <property type="entry name" value="GDHRDH"/>
</dbReference>
<organism evidence="4 5">
    <name type="scientific">Papaver somniferum</name>
    <name type="common">Opium poppy</name>
    <dbReference type="NCBI Taxonomy" id="3469"/>
    <lineage>
        <taxon>Eukaryota</taxon>
        <taxon>Viridiplantae</taxon>
        <taxon>Streptophyta</taxon>
        <taxon>Embryophyta</taxon>
        <taxon>Tracheophyta</taxon>
        <taxon>Spermatophyta</taxon>
        <taxon>Magnoliopsida</taxon>
        <taxon>Ranunculales</taxon>
        <taxon>Papaveraceae</taxon>
        <taxon>Papaveroideae</taxon>
        <taxon>Papaver</taxon>
    </lineage>
</organism>
<name>A0A4Y7KKZ0_PAPSO</name>
<comment type="similarity">
    <text evidence="1">Belongs to the short-chain dehydrogenases/reductases (SDR) family.</text>
</comment>
<protein>
    <submittedName>
        <fullName evidence="4">Uncharacterized protein</fullName>
    </submittedName>
</protein>
<keyword evidence="5" id="KW-1185">Reference proteome</keyword>
<dbReference type="STRING" id="3469.A0A4Y7KKZ0"/>
<evidence type="ECO:0000256" key="2">
    <source>
        <dbReference type="ARBA" id="ARBA00022857"/>
    </source>
</evidence>
<proteinExistence type="inferred from homology"/>
<evidence type="ECO:0000313" key="4">
    <source>
        <dbReference type="EMBL" id="RZC72990.1"/>
    </source>
</evidence>
<dbReference type="SUPFAM" id="SSF51735">
    <property type="entry name" value="NAD(P)-binding Rossmann-fold domains"/>
    <property type="match status" value="3"/>
</dbReference>
<dbReference type="InterPro" id="IPR002347">
    <property type="entry name" value="SDR_fam"/>
</dbReference>
<dbReference type="AlphaFoldDB" id="A0A4Y7KKZ0"/>
<dbReference type="PRINTS" id="PR00080">
    <property type="entry name" value="SDRFAMILY"/>
</dbReference>
<keyword evidence="2" id="KW-0521">NADP</keyword>
<gene>
    <name evidence="4" type="ORF">C5167_048470</name>
</gene>
<dbReference type="InterPro" id="IPR036291">
    <property type="entry name" value="NAD(P)-bd_dom_sf"/>
</dbReference>
<dbReference type="Gramene" id="RZC72990">
    <property type="protein sequence ID" value="RZC72990"/>
    <property type="gene ID" value="C5167_048470"/>
</dbReference>
<dbReference type="GO" id="GO:0016491">
    <property type="term" value="F:oxidoreductase activity"/>
    <property type="evidence" value="ECO:0007669"/>
    <property type="project" value="UniProtKB-KW"/>
</dbReference>
<evidence type="ECO:0000313" key="5">
    <source>
        <dbReference type="Proteomes" id="UP000316621"/>
    </source>
</evidence>